<feature type="region of interest" description="Disordered" evidence="1">
    <location>
        <begin position="182"/>
        <end position="202"/>
    </location>
</feature>
<comment type="caution">
    <text evidence="2">The sequence shown here is derived from an EMBL/GenBank/DDBJ whole genome shotgun (WGS) entry which is preliminary data.</text>
</comment>
<evidence type="ECO:0008006" key="4">
    <source>
        <dbReference type="Google" id="ProtNLM"/>
    </source>
</evidence>
<dbReference type="RefSeq" id="XP_066659884.1">
    <property type="nucleotide sequence ID" value="XM_066798786.1"/>
</dbReference>
<dbReference type="Proteomes" id="UP001360953">
    <property type="component" value="Unassembled WGS sequence"/>
</dbReference>
<evidence type="ECO:0000256" key="1">
    <source>
        <dbReference type="SAM" id="MobiDB-lite"/>
    </source>
</evidence>
<dbReference type="EMBL" id="JBBPEH010000001">
    <property type="protein sequence ID" value="KAK7544649.1"/>
    <property type="molecule type" value="Genomic_DNA"/>
</dbReference>
<feature type="compositionally biased region" description="Low complexity" evidence="1">
    <location>
        <begin position="242"/>
        <end position="257"/>
    </location>
</feature>
<feature type="region of interest" description="Disordered" evidence="1">
    <location>
        <begin position="305"/>
        <end position="376"/>
    </location>
</feature>
<evidence type="ECO:0000313" key="2">
    <source>
        <dbReference type="EMBL" id="KAK7544649.1"/>
    </source>
</evidence>
<feature type="region of interest" description="Disordered" evidence="1">
    <location>
        <begin position="1"/>
        <end position="26"/>
    </location>
</feature>
<gene>
    <name evidence="2" type="ORF">J3D65DRAFT_610266</name>
</gene>
<dbReference type="GeneID" id="92031692"/>
<accession>A0ABR1M9W8</accession>
<evidence type="ECO:0000313" key="3">
    <source>
        <dbReference type="Proteomes" id="UP001360953"/>
    </source>
</evidence>
<proteinExistence type="predicted"/>
<reference evidence="2 3" key="1">
    <citation type="submission" date="2024-04" db="EMBL/GenBank/DDBJ databases">
        <title>Phyllosticta paracitricarpa is synonymous to the EU quarantine fungus P. citricarpa based on phylogenomic analyses.</title>
        <authorList>
            <consortium name="Lawrence Berkeley National Laboratory"/>
            <person name="Van ingen-buijs V.A."/>
            <person name="Van westerhoven A.C."/>
            <person name="Haridas S."/>
            <person name="Skiadas P."/>
            <person name="Martin F."/>
            <person name="Groenewald J.Z."/>
            <person name="Crous P.W."/>
            <person name="Seidl M.F."/>
        </authorList>
    </citation>
    <scope>NUCLEOTIDE SEQUENCE [LARGE SCALE GENOMIC DNA]</scope>
    <source>
        <strain evidence="2 3">CPC 17464</strain>
    </source>
</reference>
<sequence>MTAQAQSACSVPLATTPPDRPNPPVPPLLRLPLELHHLVAAQLSLPGHLALRLTHPYLYNALAAPFPAPSLRNLDSCARLAVRTYLSPYFAGCTGESKRTSLADERSQTTKVATRAPAREKARLRSKTTSTHCLLCAAPYAPRLFKSTSSPAVDAADHGIPITSSPLLSSVAARTSSFSSLPVPLADSSNVPPAVEPGRQKLPRSHPDWDVLALPDGVCAWHVSRFARVVREWPAGLPRPPSASDDSAGHSSDASSAEGHQSDAEQQQQQQQQWSWLAVTSTLCPHCGAVAAFRTCACCTPSSITSTSTWSCGAPRRGISSSPPHAAAAADTPTRTHVIGCEASATSAPRRRSGAGDENAATTTTTTTSSSTGTTNIAGTVASSAAATPVTSGGSDDSGRHCQTCALRPVTVYVRHLPTTTNDSTARTRQNQAWNISSYRFWRDAHDRLWVREEGFSSPPTETTGLDDGDVVVGRWTWGARSMWAWAWGREAGWGRHGERGIAGMRRERRGEVKVVDVPVRWVAGS</sequence>
<protein>
    <recommendedName>
        <fullName evidence="4">F-box domain-containing protein</fullName>
    </recommendedName>
</protein>
<feature type="compositionally biased region" description="Low complexity" evidence="1">
    <location>
        <begin position="362"/>
        <end position="376"/>
    </location>
</feature>
<keyword evidence="3" id="KW-1185">Reference proteome</keyword>
<organism evidence="2 3">
    <name type="scientific">Phyllosticta citribraziliensis</name>
    <dbReference type="NCBI Taxonomy" id="989973"/>
    <lineage>
        <taxon>Eukaryota</taxon>
        <taxon>Fungi</taxon>
        <taxon>Dikarya</taxon>
        <taxon>Ascomycota</taxon>
        <taxon>Pezizomycotina</taxon>
        <taxon>Dothideomycetes</taxon>
        <taxon>Dothideomycetes incertae sedis</taxon>
        <taxon>Botryosphaeriales</taxon>
        <taxon>Phyllostictaceae</taxon>
        <taxon>Phyllosticta</taxon>
    </lineage>
</organism>
<feature type="region of interest" description="Disordered" evidence="1">
    <location>
        <begin position="237"/>
        <end position="273"/>
    </location>
</feature>
<name>A0ABR1M9W8_9PEZI</name>